<protein>
    <submittedName>
        <fullName evidence="2">Type I-E CRISPR-associated protein Cas6/Cse3/CasE</fullName>
    </submittedName>
</protein>
<evidence type="ECO:0000313" key="3">
    <source>
        <dbReference type="Proteomes" id="UP001183610"/>
    </source>
</evidence>
<organism evidence="2 3">
    <name type="scientific">Streptomyces evansiae</name>
    <dbReference type="NCBI Taxonomy" id="3075535"/>
    <lineage>
        <taxon>Bacteria</taxon>
        <taxon>Bacillati</taxon>
        <taxon>Actinomycetota</taxon>
        <taxon>Actinomycetes</taxon>
        <taxon>Kitasatosporales</taxon>
        <taxon>Streptomycetaceae</taxon>
        <taxon>Streptomyces</taxon>
    </lineage>
</organism>
<dbReference type="Proteomes" id="UP001183610">
    <property type="component" value="Unassembled WGS sequence"/>
</dbReference>
<dbReference type="RefSeq" id="WP_010278773.1">
    <property type="nucleotide sequence ID" value="NZ_JAVRET010000002.1"/>
</dbReference>
<dbReference type="SUPFAM" id="SSF117987">
    <property type="entry name" value="CRISPR-associated protein"/>
    <property type="match status" value="2"/>
</dbReference>
<evidence type="ECO:0000256" key="1">
    <source>
        <dbReference type="SAM" id="MobiDB-lite"/>
    </source>
</evidence>
<dbReference type="CDD" id="cd09727">
    <property type="entry name" value="Cas6_I-E"/>
    <property type="match status" value="1"/>
</dbReference>
<dbReference type="Gene3D" id="3.30.70.1200">
    <property type="entry name" value="Crispr-associated protein, domain 1"/>
    <property type="match status" value="1"/>
</dbReference>
<dbReference type="Gene3D" id="3.30.70.1210">
    <property type="entry name" value="Crispr-associated protein, domain 2"/>
    <property type="match status" value="1"/>
</dbReference>
<comment type="caution">
    <text evidence="2">The sequence shown here is derived from an EMBL/GenBank/DDBJ whole genome shotgun (WGS) entry which is preliminary data.</text>
</comment>
<dbReference type="NCBIfam" id="TIGR01907">
    <property type="entry name" value="casE_Cse3"/>
    <property type="match status" value="1"/>
</dbReference>
<name>A0ABU2QWB3_9ACTN</name>
<proteinExistence type="predicted"/>
<gene>
    <name evidence="2" type="primary">cas6e</name>
    <name evidence="2" type="ORF">RM698_01545</name>
</gene>
<evidence type="ECO:0000313" key="2">
    <source>
        <dbReference type="EMBL" id="MDT0407735.1"/>
    </source>
</evidence>
<dbReference type="SMART" id="SM01101">
    <property type="entry name" value="CRISPR_assoc"/>
    <property type="match status" value="1"/>
</dbReference>
<sequence>MSLWLTRLAPGPASRTARKELAGLPGTSLHRRVMSLFPDEAQGPARARYQVLYRVEDTARGSHLLIQSNHRPDPARLPDGYGTLTTRPLDSLLDALQDGLPLHYRCAASPVRKPTANTRALYNLPAVVALKGAAADEWWQRQAENAGLKLLSQQSQPLDTVHDRQASAGTGGNGGSGTGRGQDNRVRHQRIRFDGTATIADAEQLRAALVHGIGPGKAYGCGLLSIAPTTDAA</sequence>
<accession>A0ABU2QWB3</accession>
<keyword evidence="3" id="KW-1185">Reference proteome</keyword>
<dbReference type="InterPro" id="IPR010179">
    <property type="entry name" value="CRISPR-assoc_prot_Cse3"/>
</dbReference>
<dbReference type="EMBL" id="JAVRET010000002">
    <property type="protein sequence ID" value="MDT0407735.1"/>
    <property type="molecule type" value="Genomic_DNA"/>
</dbReference>
<reference evidence="3" key="1">
    <citation type="submission" date="2023-07" db="EMBL/GenBank/DDBJ databases">
        <title>30 novel species of actinomycetes from the DSMZ collection.</title>
        <authorList>
            <person name="Nouioui I."/>
        </authorList>
    </citation>
    <scope>NUCLEOTIDE SEQUENCE [LARGE SCALE GENOMIC DNA]</scope>
    <source>
        <strain evidence="3">DSM 41979</strain>
    </source>
</reference>
<dbReference type="Pfam" id="PF08798">
    <property type="entry name" value="CRISPR_assoc"/>
    <property type="match status" value="1"/>
</dbReference>
<feature type="compositionally biased region" description="Gly residues" evidence="1">
    <location>
        <begin position="169"/>
        <end position="180"/>
    </location>
</feature>
<feature type="region of interest" description="Disordered" evidence="1">
    <location>
        <begin position="156"/>
        <end position="186"/>
    </location>
</feature>